<evidence type="ECO:0000313" key="4">
    <source>
        <dbReference type="Proteomes" id="UP000663828"/>
    </source>
</evidence>
<name>A0A815VDQ4_ADIRI</name>
<comment type="caution">
    <text evidence="3">The sequence shown here is derived from an EMBL/GenBank/DDBJ whole genome shotgun (WGS) entry which is preliminary data.</text>
</comment>
<accession>A0A815VDQ4</accession>
<organism evidence="3 5">
    <name type="scientific">Adineta ricciae</name>
    <name type="common">Rotifer</name>
    <dbReference type="NCBI Taxonomy" id="249248"/>
    <lineage>
        <taxon>Eukaryota</taxon>
        <taxon>Metazoa</taxon>
        <taxon>Spiralia</taxon>
        <taxon>Gnathifera</taxon>
        <taxon>Rotifera</taxon>
        <taxon>Eurotatoria</taxon>
        <taxon>Bdelloidea</taxon>
        <taxon>Adinetida</taxon>
        <taxon>Adinetidae</taxon>
        <taxon>Adineta</taxon>
    </lineage>
</organism>
<dbReference type="Proteomes" id="UP000663852">
    <property type="component" value="Unassembled WGS sequence"/>
</dbReference>
<keyword evidence="1" id="KW-0732">Signal</keyword>
<feature type="signal peptide" evidence="1">
    <location>
        <begin position="1"/>
        <end position="24"/>
    </location>
</feature>
<dbReference type="EMBL" id="CAJNOJ010000857">
    <property type="protein sequence ID" value="CAF1529210.1"/>
    <property type="molecule type" value="Genomic_DNA"/>
</dbReference>
<dbReference type="AlphaFoldDB" id="A0A815VDQ4"/>
<evidence type="ECO:0000313" key="2">
    <source>
        <dbReference type="EMBL" id="CAF1397085.1"/>
    </source>
</evidence>
<sequence length="119" mass="13583">MVNKITILAWTLLMIALTTTICNGLYIDDQSDEVADFEQRAVDDFELILREELDKRAKKCKKKTVGQECRRDADCCTNRCIMGRCGYCDRNHEPVCRKGCVRRPDAPPGSVLRVLICKN</sequence>
<evidence type="ECO:0000256" key="1">
    <source>
        <dbReference type="SAM" id="SignalP"/>
    </source>
</evidence>
<evidence type="ECO:0000313" key="5">
    <source>
        <dbReference type="Proteomes" id="UP000663852"/>
    </source>
</evidence>
<proteinExistence type="predicted"/>
<keyword evidence="4" id="KW-1185">Reference proteome</keyword>
<evidence type="ECO:0000313" key="3">
    <source>
        <dbReference type="EMBL" id="CAF1529210.1"/>
    </source>
</evidence>
<dbReference type="EMBL" id="CAJNOR010003278">
    <property type="protein sequence ID" value="CAF1397085.1"/>
    <property type="molecule type" value="Genomic_DNA"/>
</dbReference>
<protein>
    <submittedName>
        <fullName evidence="3">Uncharacterized protein</fullName>
    </submittedName>
</protein>
<feature type="chain" id="PRO_5036412380" evidence="1">
    <location>
        <begin position="25"/>
        <end position="119"/>
    </location>
</feature>
<gene>
    <name evidence="3" type="ORF">EDS130_LOCUS44435</name>
    <name evidence="2" type="ORF">XAT740_LOCUS33928</name>
</gene>
<reference evidence="3" key="1">
    <citation type="submission" date="2021-02" db="EMBL/GenBank/DDBJ databases">
        <authorList>
            <person name="Nowell W R."/>
        </authorList>
    </citation>
    <scope>NUCLEOTIDE SEQUENCE</scope>
</reference>
<dbReference type="Proteomes" id="UP000663828">
    <property type="component" value="Unassembled WGS sequence"/>
</dbReference>